<evidence type="ECO:0000256" key="1">
    <source>
        <dbReference type="SAM" id="Coils"/>
    </source>
</evidence>
<keyword evidence="1" id="KW-0175">Coiled coil</keyword>
<gene>
    <name evidence="2" type="ORF">CYY_002850</name>
</gene>
<evidence type="ECO:0000313" key="3">
    <source>
        <dbReference type="Proteomes" id="UP000695562"/>
    </source>
</evidence>
<proteinExistence type="predicted"/>
<organism evidence="2 3">
    <name type="scientific">Polysphondylium violaceum</name>
    <dbReference type="NCBI Taxonomy" id="133409"/>
    <lineage>
        <taxon>Eukaryota</taxon>
        <taxon>Amoebozoa</taxon>
        <taxon>Evosea</taxon>
        <taxon>Eumycetozoa</taxon>
        <taxon>Dictyostelia</taxon>
        <taxon>Dictyosteliales</taxon>
        <taxon>Dictyosteliaceae</taxon>
        <taxon>Polysphondylium</taxon>
    </lineage>
</organism>
<comment type="caution">
    <text evidence="2">The sequence shown here is derived from an EMBL/GenBank/DDBJ whole genome shotgun (WGS) entry which is preliminary data.</text>
</comment>
<accession>A0A8J4Q116</accession>
<sequence>MNDFNNSDDINIKIKYDQLKDHTKQMNQLLKNLGDKIVRLQLDNREKDEKIKSNEKQLHLVTGERDQLCQTVDEIHEYIKPRLEILEAKIDSLQLENDTLKAENEKLILKLLQY</sequence>
<dbReference type="EMBL" id="AJWJ01000083">
    <property type="protein sequence ID" value="KAF2075864.1"/>
    <property type="molecule type" value="Genomic_DNA"/>
</dbReference>
<protein>
    <submittedName>
        <fullName evidence="2">Uncharacterized protein</fullName>
    </submittedName>
</protein>
<evidence type="ECO:0000313" key="2">
    <source>
        <dbReference type="EMBL" id="KAF2075864.1"/>
    </source>
</evidence>
<reference evidence="2" key="1">
    <citation type="submission" date="2020-01" db="EMBL/GenBank/DDBJ databases">
        <title>Development of genomics and gene disruption for Polysphondylium violaceum indicates a role for the polyketide synthase stlB in stalk morphogenesis.</title>
        <authorList>
            <person name="Narita B."/>
            <person name="Kawabe Y."/>
            <person name="Kin K."/>
            <person name="Saito T."/>
            <person name="Gibbs R."/>
            <person name="Kuspa A."/>
            <person name="Muzny D."/>
            <person name="Queller D."/>
            <person name="Richards S."/>
            <person name="Strassman J."/>
            <person name="Sucgang R."/>
            <person name="Worley K."/>
            <person name="Schaap P."/>
        </authorList>
    </citation>
    <scope>NUCLEOTIDE SEQUENCE</scope>
    <source>
        <strain evidence="2">QSvi11</strain>
    </source>
</reference>
<name>A0A8J4Q116_9MYCE</name>
<feature type="coiled-coil region" evidence="1">
    <location>
        <begin position="30"/>
        <end position="57"/>
    </location>
</feature>
<feature type="coiled-coil region" evidence="1">
    <location>
        <begin position="83"/>
        <end position="110"/>
    </location>
</feature>
<dbReference type="Proteomes" id="UP000695562">
    <property type="component" value="Unassembled WGS sequence"/>
</dbReference>
<dbReference type="AlphaFoldDB" id="A0A8J4Q116"/>
<keyword evidence="3" id="KW-1185">Reference proteome</keyword>